<evidence type="ECO:0000313" key="3">
    <source>
        <dbReference type="Proteomes" id="UP000218209"/>
    </source>
</evidence>
<proteinExistence type="predicted"/>
<feature type="compositionally biased region" description="Basic residues" evidence="1">
    <location>
        <begin position="674"/>
        <end position="690"/>
    </location>
</feature>
<accession>A0A1X6NW11</accession>
<feature type="compositionally biased region" description="Pro residues" evidence="1">
    <location>
        <begin position="691"/>
        <end position="719"/>
    </location>
</feature>
<evidence type="ECO:0000256" key="1">
    <source>
        <dbReference type="SAM" id="MobiDB-lite"/>
    </source>
</evidence>
<feature type="compositionally biased region" description="Basic and acidic residues" evidence="1">
    <location>
        <begin position="15"/>
        <end position="24"/>
    </location>
</feature>
<name>A0A1X6NW11_PORUM</name>
<feature type="compositionally biased region" description="Pro residues" evidence="1">
    <location>
        <begin position="1"/>
        <end position="10"/>
    </location>
</feature>
<feature type="region of interest" description="Disordered" evidence="1">
    <location>
        <begin position="209"/>
        <end position="238"/>
    </location>
</feature>
<protein>
    <submittedName>
        <fullName evidence="2">Uncharacterized protein</fullName>
    </submittedName>
</protein>
<feature type="region of interest" description="Disordered" evidence="1">
    <location>
        <begin position="425"/>
        <end position="480"/>
    </location>
</feature>
<feature type="compositionally biased region" description="Low complexity" evidence="1">
    <location>
        <begin position="451"/>
        <end position="467"/>
    </location>
</feature>
<keyword evidence="3" id="KW-1185">Reference proteome</keyword>
<feature type="region of interest" description="Disordered" evidence="1">
    <location>
        <begin position="1"/>
        <end position="31"/>
    </location>
</feature>
<feature type="compositionally biased region" description="Pro residues" evidence="1">
    <location>
        <begin position="83"/>
        <end position="103"/>
    </location>
</feature>
<feature type="compositionally biased region" description="Low complexity" evidence="1">
    <location>
        <begin position="720"/>
        <end position="729"/>
    </location>
</feature>
<feature type="compositionally biased region" description="Low complexity" evidence="1">
    <location>
        <begin position="623"/>
        <end position="632"/>
    </location>
</feature>
<feature type="compositionally biased region" description="Gly residues" evidence="1">
    <location>
        <begin position="426"/>
        <end position="450"/>
    </location>
</feature>
<organism evidence="2 3">
    <name type="scientific">Porphyra umbilicalis</name>
    <name type="common">Purple laver</name>
    <name type="synonym">Red alga</name>
    <dbReference type="NCBI Taxonomy" id="2786"/>
    <lineage>
        <taxon>Eukaryota</taxon>
        <taxon>Rhodophyta</taxon>
        <taxon>Bangiophyceae</taxon>
        <taxon>Bangiales</taxon>
        <taxon>Bangiaceae</taxon>
        <taxon>Porphyra</taxon>
    </lineage>
</organism>
<dbReference type="EMBL" id="KV919043">
    <property type="protein sequence ID" value="OSX72710.1"/>
    <property type="molecule type" value="Genomic_DNA"/>
</dbReference>
<gene>
    <name evidence="2" type="ORF">BU14_0412s0004</name>
</gene>
<feature type="region of interest" description="Disordered" evidence="1">
    <location>
        <begin position="70"/>
        <end position="111"/>
    </location>
</feature>
<feature type="region of interest" description="Disordered" evidence="1">
    <location>
        <begin position="623"/>
        <end position="729"/>
    </location>
</feature>
<dbReference type="AlphaFoldDB" id="A0A1X6NW11"/>
<reference evidence="2 3" key="1">
    <citation type="submission" date="2017-03" db="EMBL/GenBank/DDBJ databases">
        <title>WGS assembly of Porphyra umbilicalis.</title>
        <authorList>
            <person name="Brawley S.H."/>
            <person name="Blouin N.A."/>
            <person name="Ficko-Blean E."/>
            <person name="Wheeler G.L."/>
            <person name="Lohr M."/>
            <person name="Goodson H.V."/>
            <person name="Jenkins J.W."/>
            <person name="Blaby-Haas C.E."/>
            <person name="Helliwell K.E."/>
            <person name="Chan C."/>
            <person name="Marriage T."/>
            <person name="Bhattacharya D."/>
            <person name="Klein A.S."/>
            <person name="Badis Y."/>
            <person name="Brodie J."/>
            <person name="Cao Y."/>
            <person name="Collen J."/>
            <person name="Dittami S.M."/>
            <person name="Gachon C.M."/>
            <person name="Green B.R."/>
            <person name="Karpowicz S."/>
            <person name="Kim J.W."/>
            <person name="Kudahl U."/>
            <person name="Lin S."/>
            <person name="Michel G."/>
            <person name="Mittag M."/>
            <person name="Olson B.J."/>
            <person name="Pangilinan J."/>
            <person name="Peng Y."/>
            <person name="Qiu H."/>
            <person name="Shu S."/>
            <person name="Singer J.T."/>
            <person name="Smith A.G."/>
            <person name="Sprecher B.N."/>
            <person name="Wagner V."/>
            <person name="Wang W."/>
            <person name="Wang Z.-Y."/>
            <person name="Yan J."/>
            <person name="Yarish C."/>
            <person name="Zoeuner-Riek S."/>
            <person name="Zhuang Y."/>
            <person name="Zou Y."/>
            <person name="Lindquist E.A."/>
            <person name="Grimwood J."/>
            <person name="Barry K."/>
            <person name="Rokhsar D.S."/>
            <person name="Schmutz J."/>
            <person name="Stiller J.W."/>
            <person name="Grossman A.R."/>
            <person name="Prochnik S.E."/>
        </authorList>
    </citation>
    <scope>NUCLEOTIDE SEQUENCE [LARGE SCALE GENOMIC DNA]</scope>
    <source>
        <strain evidence="2">4086291</strain>
    </source>
</reference>
<feature type="region of interest" description="Disordered" evidence="1">
    <location>
        <begin position="140"/>
        <end position="163"/>
    </location>
</feature>
<evidence type="ECO:0000313" key="2">
    <source>
        <dbReference type="EMBL" id="OSX72710.1"/>
    </source>
</evidence>
<feature type="region of interest" description="Disordered" evidence="1">
    <location>
        <begin position="377"/>
        <end position="396"/>
    </location>
</feature>
<sequence>MTSLSPPPPTHTRRERAAAPRPRPDVGSARHLRCQQHALAFGVVQGGVSAVVETAANRAVARPLPRAHLASLPTVSTHDVPPRPRAPRPGPPPVPPHPFPPLPHQDRAGPAAARLQIEGIRVCHQRRLRRLHVSVVRDNGGSSFQQSGRAAANRPRGTTSNTTDCCRPCTARLRAARGVLVPQPLHNVLAPEDRHRASAAAASYFHNVGGARHRRRSRRPPVYSGLPARYTPPTNNDSARDAAAPLVIVGGVAADCRHQRLCRHRAARNIQVPDTTPHHVPCHTHREVTRNAAAPLLHADGCIRHGYRARRPPVKSMTGGGDMAPAVATPVGRGAGRHLPLRAPPPCAAAAAAPAAQRAALQVSAGERLARVGCLGHLHAGGQQGPAGRRGRAGRRRPAVAIDAADTVGAAASGAVQGEAAPGCRHGAGGAGGAGGSRGSGGSGGSGGSRGSAAAASAGPAARTGKAAPPPPPAGGHPLAAGRRAVALHPPPLVQLIPIVVGKEAGALGRQQALVLDEVPIPQPYCPPRPVPRRHWPTWDDTVVAATATTATATVIAVVRRQRAIVSAAPTNDNRAIAAAAATPTLKIIPPAAAAAAAPAAVAAPTTTTSSTSTTITSAAAAVAAPSLPPSKGKGRPAGPQQPLTRTRGGGRGAPHTRTSPFRPPRRPATATAPRHRRACRHPPPRHWRRIPPPGTPRAARPPPQRQPQHPLPRSPPRTPFTSTRSRSSALRCALRAAGGEGGRVGGRRGGSTIPVVSPTMAAATEAAARAGVHEGADVEAATLGGPVGGVEDDGCIENNSTRAVHHSKRRKTRPTRCPSTLPPELEHINHTGTTLAQREPFETVQLVHPCAYDGNIRVVEAQCLPLGRGKGMRQLVPNSDIRYDTLEIIQHLSMPRQLLHKWAQRQVVTTR</sequence>
<dbReference type="Proteomes" id="UP000218209">
    <property type="component" value="Unassembled WGS sequence"/>
</dbReference>